<evidence type="ECO:0000313" key="9">
    <source>
        <dbReference type="EMBL" id="MEQ4485081.1"/>
    </source>
</evidence>
<keyword evidence="7" id="KW-0812">Transmembrane</keyword>
<keyword evidence="7" id="KW-0472">Membrane</keyword>
<evidence type="ECO:0000256" key="4">
    <source>
        <dbReference type="ARBA" id="ARBA00022833"/>
    </source>
</evidence>
<dbReference type="Proteomes" id="UP001493487">
    <property type="component" value="Unassembled WGS sequence"/>
</dbReference>
<name>A0ABV1KZS1_9BACL</name>
<evidence type="ECO:0000256" key="6">
    <source>
        <dbReference type="RuleBase" id="RU003983"/>
    </source>
</evidence>
<dbReference type="CDD" id="cd07326">
    <property type="entry name" value="M56_BlaR1_MecR1_like"/>
    <property type="match status" value="1"/>
</dbReference>
<comment type="cofactor">
    <cofactor evidence="6">
        <name>Zn(2+)</name>
        <dbReference type="ChEBI" id="CHEBI:29105"/>
    </cofactor>
    <text evidence="6">Binds 1 zinc ion per subunit.</text>
</comment>
<keyword evidence="5 6" id="KW-0482">Metalloprotease</keyword>
<keyword evidence="3 6" id="KW-0378">Hydrolase</keyword>
<evidence type="ECO:0000256" key="2">
    <source>
        <dbReference type="ARBA" id="ARBA00022723"/>
    </source>
</evidence>
<dbReference type="PANTHER" id="PTHR34978:SF3">
    <property type="entry name" value="SLR0241 PROTEIN"/>
    <property type="match status" value="1"/>
</dbReference>
<gene>
    <name evidence="9" type="ORF">QJS35_22075</name>
</gene>
<comment type="similarity">
    <text evidence="6">Belongs to the peptidase M48 family.</text>
</comment>
<evidence type="ECO:0000259" key="8">
    <source>
        <dbReference type="Pfam" id="PF01435"/>
    </source>
</evidence>
<keyword evidence="7" id="KW-1133">Transmembrane helix</keyword>
<evidence type="ECO:0000256" key="1">
    <source>
        <dbReference type="ARBA" id="ARBA00022670"/>
    </source>
</evidence>
<evidence type="ECO:0000313" key="10">
    <source>
        <dbReference type="Proteomes" id="UP001493487"/>
    </source>
</evidence>
<dbReference type="RefSeq" id="WP_232190268.1">
    <property type="nucleotide sequence ID" value="NZ_JAIOAP010000031.1"/>
</dbReference>
<keyword evidence="2" id="KW-0479">Metal-binding</keyword>
<keyword evidence="4 6" id="KW-0862">Zinc</keyword>
<organism evidence="9 10">
    <name type="scientific">Cohnella silvisoli</name>
    <dbReference type="NCBI Taxonomy" id="2873699"/>
    <lineage>
        <taxon>Bacteria</taxon>
        <taxon>Bacillati</taxon>
        <taxon>Bacillota</taxon>
        <taxon>Bacilli</taxon>
        <taxon>Bacillales</taxon>
        <taxon>Paenibacillaceae</taxon>
        <taxon>Cohnella</taxon>
    </lineage>
</organism>
<dbReference type="Gene3D" id="3.30.2010.10">
    <property type="entry name" value="Metalloproteases ('zincins'), catalytic domain"/>
    <property type="match status" value="1"/>
</dbReference>
<keyword evidence="1 6" id="KW-0645">Protease</keyword>
<keyword evidence="10" id="KW-1185">Reference proteome</keyword>
<evidence type="ECO:0000256" key="7">
    <source>
        <dbReference type="SAM" id="Phobius"/>
    </source>
</evidence>
<dbReference type="InterPro" id="IPR052173">
    <property type="entry name" value="Beta-lactam_resp_regulator"/>
</dbReference>
<dbReference type="EMBL" id="JASKHM010000013">
    <property type="protein sequence ID" value="MEQ4485081.1"/>
    <property type="molecule type" value="Genomic_DNA"/>
</dbReference>
<reference evidence="9 10" key="1">
    <citation type="journal article" date="2023" name="Genome Announc.">
        <title>Pan-Genome Analyses of the Genus Cohnella and Proposal of the Novel Species Cohnella silvisoli sp. nov., Isolated from Forest Soil.</title>
        <authorList>
            <person name="Wang C."/>
            <person name="Mao L."/>
            <person name="Bao G."/>
            <person name="Zhu H."/>
        </authorList>
    </citation>
    <scope>NUCLEOTIDE SEQUENCE [LARGE SCALE GENOMIC DNA]</scope>
    <source>
        <strain evidence="9 10">NL03-T5-1</strain>
    </source>
</reference>
<proteinExistence type="inferred from homology"/>
<sequence>MRATMLKMPRQPSLALFWIAIIGNLVIIQLGYNVFHQIRDIPFESNLFRVFAAIFADILSNHLLFEPLLNGLILFSIIMLCRQLIQQVKLYKKWKTYIDSKSNPEMTKRFIKKFNKENLRIEVILDSSIIAMTAGLIKPRVILSSGLIERFNDQEMEAILFHEMYHSKFRHPLQLLILTMIAESLAFLPIMKSLVHHYKIWMELLADRFAIYHMGSEIQLAQVLLAVLKNNQVKSQGYGVHFVNESVNYRLKQLIDPQTPIRIPFFKQKTLLLSVIVLVMMTLIFIYGSV</sequence>
<feature type="domain" description="Peptidase M48" evidence="8">
    <location>
        <begin position="112"/>
        <end position="255"/>
    </location>
</feature>
<protein>
    <submittedName>
        <fullName evidence="9">M56 family metallopeptidase</fullName>
    </submittedName>
</protein>
<feature type="transmembrane region" description="Helical" evidence="7">
    <location>
        <begin position="69"/>
        <end position="85"/>
    </location>
</feature>
<dbReference type="PANTHER" id="PTHR34978">
    <property type="entry name" value="POSSIBLE SENSOR-TRANSDUCER PROTEIN BLAR"/>
    <property type="match status" value="1"/>
</dbReference>
<dbReference type="Pfam" id="PF01435">
    <property type="entry name" value="Peptidase_M48"/>
    <property type="match status" value="1"/>
</dbReference>
<comment type="caution">
    <text evidence="9">The sequence shown here is derived from an EMBL/GenBank/DDBJ whole genome shotgun (WGS) entry which is preliminary data.</text>
</comment>
<evidence type="ECO:0000256" key="5">
    <source>
        <dbReference type="ARBA" id="ARBA00023049"/>
    </source>
</evidence>
<feature type="transmembrane region" description="Helical" evidence="7">
    <location>
        <begin position="15"/>
        <end position="35"/>
    </location>
</feature>
<feature type="transmembrane region" description="Helical" evidence="7">
    <location>
        <begin position="270"/>
        <end position="288"/>
    </location>
</feature>
<dbReference type="InterPro" id="IPR001915">
    <property type="entry name" value="Peptidase_M48"/>
</dbReference>
<evidence type="ECO:0000256" key="3">
    <source>
        <dbReference type="ARBA" id="ARBA00022801"/>
    </source>
</evidence>
<accession>A0ABV1KZS1</accession>